<evidence type="ECO:0000256" key="1">
    <source>
        <dbReference type="ARBA" id="ARBA00004123"/>
    </source>
</evidence>
<feature type="compositionally biased region" description="Basic and acidic residues" evidence="4">
    <location>
        <begin position="1009"/>
        <end position="1019"/>
    </location>
</feature>
<dbReference type="SMART" id="SM00028">
    <property type="entry name" value="TPR"/>
    <property type="match status" value="4"/>
</dbReference>
<dbReference type="FunFam" id="1.25.40.10:FF:000654">
    <property type="entry name" value="Calcineurin-binding protein 1"/>
    <property type="match status" value="1"/>
</dbReference>
<feature type="region of interest" description="Disordered" evidence="4">
    <location>
        <begin position="361"/>
        <end position="396"/>
    </location>
</feature>
<dbReference type="SUPFAM" id="SSF48452">
    <property type="entry name" value="TPR-like"/>
    <property type="match status" value="1"/>
</dbReference>
<feature type="domain" description="Calcineurin-binding protein cabin-1 MEF2-binding" evidence="5">
    <location>
        <begin position="1352"/>
        <end position="1386"/>
    </location>
</feature>
<dbReference type="PANTHER" id="PTHR15502:SF7">
    <property type="entry name" value="CALCINEURIN-BINDING PROTEIN CABIN-1"/>
    <property type="match status" value="1"/>
</dbReference>
<feature type="compositionally biased region" description="Basic and acidic residues" evidence="4">
    <location>
        <begin position="378"/>
        <end position="387"/>
    </location>
</feature>
<proteinExistence type="predicted"/>
<dbReference type="InterPro" id="IPR033053">
    <property type="entry name" value="Hir3/CABIN1"/>
</dbReference>
<dbReference type="PROSITE" id="PS50005">
    <property type="entry name" value="TPR"/>
    <property type="match status" value="1"/>
</dbReference>
<protein>
    <submittedName>
        <fullName evidence="6">Calcineurin binding protein 1</fullName>
    </submittedName>
</protein>
<feature type="region of interest" description="Disordered" evidence="4">
    <location>
        <begin position="1142"/>
        <end position="1326"/>
    </location>
</feature>
<evidence type="ECO:0000313" key="6">
    <source>
        <dbReference type="EMBL" id="KAF6464244.1"/>
    </source>
</evidence>
<evidence type="ECO:0000256" key="2">
    <source>
        <dbReference type="ARBA" id="ARBA00023242"/>
    </source>
</evidence>
<feature type="region of interest" description="Disordered" evidence="4">
    <location>
        <begin position="1340"/>
        <end position="1360"/>
    </location>
</feature>
<gene>
    <name evidence="6" type="ORF">HJG63_001969</name>
</gene>
<evidence type="ECO:0000256" key="4">
    <source>
        <dbReference type="SAM" id="MobiDB-lite"/>
    </source>
</evidence>
<dbReference type="InterPro" id="IPR011990">
    <property type="entry name" value="TPR-like_helical_dom_sf"/>
</dbReference>
<feature type="compositionally biased region" description="Low complexity" evidence="4">
    <location>
        <begin position="1040"/>
        <end position="1056"/>
    </location>
</feature>
<dbReference type="InterPro" id="IPR019734">
    <property type="entry name" value="TPR_rpt"/>
</dbReference>
<dbReference type="Proteomes" id="UP000593571">
    <property type="component" value="Unassembled WGS sequence"/>
</dbReference>
<dbReference type="EMBL" id="JACASE010000005">
    <property type="protein sequence ID" value="KAF6464244.1"/>
    <property type="molecule type" value="Genomic_DNA"/>
</dbReference>
<dbReference type="Pfam" id="PF09047">
    <property type="entry name" value="MEF2_binding"/>
    <property type="match status" value="1"/>
</dbReference>
<dbReference type="Gene3D" id="1.25.40.10">
    <property type="entry name" value="Tetratricopeptide repeat domain"/>
    <property type="match status" value="1"/>
</dbReference>
<feature type="compositionally biased region" description="Low complexity" evidence="4">
    <location>
        <begin position="1292"/>
        <end position="1306"/>
    </location>
</feature>
<name>A0A7J8GVW9_ROUAE</name>
<keyword evidence="7" id="KW-1185">Reference proteome</keyword>
<comment type="subcellular location">
    <subcellularLocation>
        <location evidence="1">Nucleus</location>
    </subcellularLocation>
</comment>
<feature type="region of interest" description="Disordered" evidence="4">
    <location>
        <begin position="895"/>
        <end position="1022"/>
    </location>
</feature>
<dbReference type="CDD" id="cd13839">
    <property type="entry name" value="MEF2_binding"/>
    <property type="match status" value="1"/>
</dbReference>
<comment type="caution">
    <text evidence="6">The sequence shown here is derived from an EMBL/GenBank/DDBJ whole genome shotgun (WGS) entry which is preliminary data.</text>
</comment>
<feature type="compositionally biased region" description="Basic and acidic residues" evidence="4">
    <location>
        <begin position="1215"/>
        <end position="1226"/>
    </location>
</feature>
<evidence type="ECO:0000313" key="7">
    <source>
        <dbReference type="Proteomes" id="UP000593571"/>
    </source>
</evidence>
<feature type="region of interest" description="Disordered" evidence="4">
    <location>
        <begin position="1040"/>
        <end position="1079"/>
    </location>
</feature>
<feature type="repeat" description="TPR" evidence="3">
    <location>
        <begin position="90"/>
        <end position="123"/>
    </location>
</feature>
<dbReference type="GO" id="GO:0005634">
    <property type="term" value="C:nucleus"/>
    <property type="evidence" value="ECO:0007669"/>
    <property type="project" value="UniProtKB-SubCell"/>
</dbReference>
<dbReference type="GO" id="GO:0031491">
    <property type="term" value="F:nucleosome binding"/>
    <property type="evidence" value="ECO:0007669"/>
    <property type="project" value="TreeGrafter"/>
</dbReference>
<evidence type="ECO:0000256" key="3">
    <source>
        <dbReference type="PROSITE-ProRule" id="PRU00339"/>
    </source>
</evidence>
<sequence>MIRIAALNASSTVEDDHEGSFKSHKTQTKEAQEAEAFALYHKALDLQKHDRFEESAKAYHELLEARLLREAVSSGDEKEGLKHPGLMLKYSTYKNLAQLAAQREDLETAMEFYLEAVMLDSTDVNLWYKIGHVALRLIRVPLARHAFEEGLRCNPDHWPCLDNLITVLYTLSDYTTCLYFICKALEKDCRYSKGLVLKEKIFEEQPCLRKDSLRMFLKCDMSIHDVSVSAAETQAIIDEALGLRKKRQALTVREKEPDLKLVQPIPFFTWKCLGESLLATYNHLTTCEPPRPSLGKRIDLSDHQDPSQPLVSSVVVAPVSVIQSSPVSANPAVTMTEPVLSYSPVATASFSLHSSSLLETGDVAGGDKSKKGVKRKKISEESGETAKRRSARVRNTKCKKEEKVDFQELLIKFLPSRLRKLDPEEEDDSFNNYEVQSETKLESFPNIGPHRLSFDSATFMESEKQDVHAFLLENLTNGGILELMMRYLKAMGHKFLLKWPPGLAEVVLSIYHSWRRHSTSLPNPLLRDCSNRHIKDMMLMSLSCMELQLDQWLLTKGRSSAVSPRNCPAGVVNSRFGPDFPGTHFLGDLLQLSFASSQRDLFEDGWLEFVVRVYWLKARFLALQGDMEQALENYDICTEMLQSSTAIQAEAGAEQRDIVIRLPNLHNDSVVSLEEIDKNLKSLERCQSLEEIQRLYEAGDYESVVHLLRPTLCTSGFDRAKHLEFMTSIPERPAQLLLLQASFRLCLSRFPQHYKSLYRLAFLYTYSKTHRNLQWARDVLLGSSIPWQQLQHMPAQGLFCERNKTNFFNGIWRIPVDEIDRPGSFAWHMNRSIVLLLKVLAQLRDHSTLLKVSSMLQRTPDQGKKYLRDADRQVLAQRAFILTVKVLEDTLSELAEGSEHPGPKACGLPGARMTTDVSHKASPEDGQESLPHPKKPPLADGSEPGAEPGGKACCLNHRPMDAGDSADQGEEQKDKESPRAGPTEPMDTGEAAARRLDPERALPLPPGRSPRDRAPESRPAELSLEELSISARQQPSLLALAQPAPTTSAPTTTTARVGSHPEEPPPRPSRKRKLLEDTESGKTLLLDAYRVWQQGQKGMAYDLGRIERIMSETYMLIKQVDEEAALEQAVKFCQVHLGAAAQRQAAGDTPTTPKHPKDSRENFFPAAVAPTPPDSVPADALQRPSDTHTKPRPAPAATTAGITCPSSASASTPDPSKDPESPRPHGPEATPSMASLGPEREELAGGAEGAGYPPEEPPCSEPVKTAPEDPQAELHRWPAEGAPHIGTEPTCSQVASSKVSSSGSAQPPECHLGKAEPSRAKSRLLPNMPKLVIPSAATKFPPEITVTPPTPTLLSPKGSISEETKQKLKSAILSAQSAANVRKESLCQPALEVLETSSQESSLESDTDEDDDYMDI</sequence>
<keyword evidence="2" id="KW-0539">Nucleus</keyword>
<feature type="compositionally biased region" description="Acidic residues" evidence="4">
    <location>
        <begin position="1403"/>
        <end position="1416"/>
    </location>
</feature>
<keyword evidence="3" id="KW-0802">TPR repeat</keyword>
<dbReference type="GO" id="GO:0006325">
    <property type="term" value="P:chromatin organization"/>
    <property type="evidence" value="ECO:0007669"/>
    <property type="project" value="InterPro"/>
</dbReference>
<evidence type="ECO:0000259" key="5">
    <source>
        <dbReference type="Pfam" id="PF09047"/>
    </source>
</evidence>
<accession>A0A7J8GVW9</accession>
<feature type="region of interest" description="Disordered" evidence="4">
    <location>
        <begin position="1392"/>
        <end position="1416"/>
    </location>
</feature>
<organism evidence="6 7">
    <name type="scientific">Rousettus aegyptiacus</name>
    <name type="common">Egyptian fruit bat</name>
    <name type="synonym">Pteropus aegyptiacus</name>
    <dbReference type="NCBI Taxonomy" id="9407"/>
    <lineage>
        <taxon>Eukaryota</taxon>
        <taxon>Metazoa</taxon>
        <taxon>Chordata</taxon>
        <taxon>Craniata</taxon>
        <taxon>Vertebrata</taxon>
        <taxon>Euteleostomi</taxon>
        <taxon>Mammalia</taxon>
        <taxon>Eutheria</taxon>
        <taxon>Laurasiatheria</taxon>
        <taxon>Chiroptera</taxon>
        <taxon>Yinpterochiroptera</taxon>
        <taxon>Pteropodoidea</taxon>
        <taxon>Pteropodidae</taxon>
        <taxon>Rousettinae</taxon>
        <taxon>Rousettus</taxon>
    </lineage>
</organism>
<dbReference type="PANTHER" id="PTHR15502">
    <property type="entry name" value="CALCINEURIN-BINDING PROTEIN CABIN 1-RELATED"/>
    <property type="match status" value="1"/>
</dbReference>
<dbReference type="InterPro" id="IPR015134">
    <property type="entry name" value="MEF2-bd"/>
</dbReference>
<feature type="compositionally biased region" description="Low complexity" evidence="4">
    <location>
        <begin position="1195"/>
        <end position="1214"/>
    </location>
</feature>
<reference evidence="6 7" key="1">
    <citation type="journal article" date="2020" name="Nature">
        <title>Six reference-quality genomes reveal evolution of bat adaptations.</title>
        <authorList>
            <person name="Jebb D."/>
            <person name="Huang Z."/>
            <person name="Pippel M."/>
            <person name="Hughes G.M."/>
            <person name="Lavrichenko K."/>
            <person name="Devanna P."/>
            <person name="Winkler S."/>
            <person name="Jermiin L.S."/>
            <person name="Skirmuntt E.C."/>
            <person name="Katzourakis A."/>
            <person name="Burkitt-Gray L."/>
            <person name="Ray D.A."/>
            <person name="Sullivan K.A.M."/>
            <person name="Roscito J.G."/>
            <person name="Kirilenko B.M."/>
            <person name="Davalos L.M."/>
            <person name="Corthals A.P."/>
            <person name="Power M.L."/>
            <person name="Jones G."/>
            <person name="Ransome R.D."/>
            <person name="Dechmann D.K.N."/>
            <person name="Locatelli A.G."/>
            <person name="Puechmaille S.J."/>
            <person name="Fedrigo O."/>
            <person name="Jarvis E.D."/>
            <person name="Hiller M."/>
            <person name="Vernes S.C."/>
            <person name="Myers E.W."/>
            <person name="Teeling E.C."/>
        </authorList>
    </citation>
    <scope>NUCLEOTIDE SEQUENCE [LARGE SCALE GENOMIC DNA]</scope>
    <source>
        <strain evidence="6">MRouAeg1</strain>
        <tissue evidence="6">Muscle</tissue>
    </source>
</reference>
<feature type="compositionally biased region" description="Low complexity" evidence="4">
    <location>
        <begin position="1392"/>
        <end position="1402"/>
    </location>
</feature>